<dbReference type="STRING" id="862515.HMPREF0658_1036"/>
<keyword evidence="4 6" id="KW-1133">Transmembrane helix</keyword>
<evidence type="ECO:0000256" key="3">
    <source>
        <dbReference type="ARBA" id="ARBA00022692"/>
    </source>
</evidence>
<feature type="transmembrane region" description="Helical" evidence="6">
    <location>
        <begin position="185"/>
        <end position="207"/>
    </location>
</feature>
<feature type="transmembrane region" description="Helical" evidence="6">
    <location>
        <begin position="457"/>
        <end position="477"/>
    </location>
</feature>
<evidence type="ECO:0000256" key="2">
    <source>
        <dbReference type="ARBA" id="ARBA00022475"/>
    </source>
</evidence>
<feature type="transmembrane region" description="Helical" evidence="6">
    <location>
        <begin position="336"/>
        <end position="353"/>
    </location>
</feature>
<evidence type="ECO:0000256" key="4">
    <source>
        <dbReference type="ARBA" id="ARBA00022989"/>
    </source>
</evidence>
<proteinExistence type="predicted"/>
<feature type="transmembrane region" description="Helical" evidence="6">
    <location>
        <begin position="160"/>
        <end position="179"/>
    </location>
</feature>
<feature type="transmembrane region" description="Helical" evidence="6">
    <location>
        <begin position="129"/>
        <end position="148"/>
    </location>
</feature>
<reference evidence="7" key="1">
    <citation type="submission" date="2010-07" db="EMBL/GenBank/DDBJ databases">
        <authorList>
            <person name="Muzny D."/>
            <person name="Qin X."/>
            <person name="Deng J."/>
            <person name="Jiang H."/>
            <person name="Liu Y."/>
            <person name="Qu J."/>
            <person name="Song X.-Z."/>
            <person name="Zhang L."/>
            <person name="Thornton R."/>
            <person name="Coyle M."/>
            <person name="Francisco L."/>
            <person name="Jackson L."/>
            <person name="Javaid M."/>
            <person name="Korchina V."/>
            <person name="Kovar C."/>
            <person name="Mata R."/>
            <person name="Mathew T."/>
            <person name="Ngo R."/>
            <person name="Nguyen L."/>
            <person name="Nguyen N."/>
            <person name="Okwuonu G."/>
            <person name="Ongeri F."/>
            <person name="Pham C."/>
            <person name="Simmons D."/>
            <person name="Wilczek-Boney K."/>
            <person name="Hale W."/>
            <person name="Jakkamsetti A."/>
            <person name="Pham P."/>
            <person name="Ruth R."/>
            <person name="San Lucas F."/>
            <person name="Warren J."/>
            <person name="Zhang J."/>
            <person name="Zhao Z."/>
            <person name="Zhou C."/>
            <person name="Zhu D."/>
            <person name="Lee S."/>
            <person name="Bess C."/>
            <person name="Blankenburg K."/>
            <person name="Forbes L."/>
            <person name="Fu Q."/>
            <person name="Gubbala S."/>
            <person name="Hirani K."/>
            <person name="Jayaseelan J.C."/>
            <person name="Lara F."/>
            <person name="Munidasa M."/>
            <person name="Palculict T."/>
            <person name="Patil S."/>
            <person name="Pu L.-L."/>
            <person name="Saada N."/>
            <person name="Tang L."/>
            <person name="Weissenberger G."/>
            <person name="Zhu Y."/>
            <person name="Hemphill L."/>
            <person name="Shang Y."/>
            <person name="Youmans B."/>
            <person name="Ayvaz T."/>
            <person name="Ross M."/>
            <person name="Santibanez J."/>
            <person name="Aqrawi P."/>
            <person name="Gross S."/>
            <person name="Joshi V."/>
            <person name="Fowler G."/>
            <person name="Nazareth L."/>
            <person name="Reid J."/>
            <person name="Worley K."/>
            <person name="Petrosino J."/>
            <person name="Highlander S."/>
            <person name="Gibbs R."/>
        </authorList>
    </citation>
    <scope>NUCLEOTIDE SEQUENCE [LARGE SCALE GENOMIC DNA]</scope>
    <source>
        <strain evidence="7">DSM 16973</strain>
    </source>
</reference>
<dbReference type="PANTHER" id="PTHR30250:SF11">
    <property type="entry name" value="O-ANTIGEN TRANSPORTER-RELATED"/>
    <property type="match status" value="1"/>
</dbReference>
<keyword evidence="2" id="KW-1003">Cell membrane</keyword>
<dbReference type="RefSeq" id="WP_006948980.1">
    <property type="nucleotide sequence ID" value="NZ_BAJI01000021.1"/>
</dbReference>
<dbReference type="OrthoDB" id="9769862at2"/>
<evidence type="ECO:0000256" key="5">
    <source>
        <dbReference type="ARBA" id="ARBA00023136"/>
    </source>
</evidence>
<dbReference type="InterPro" id="IPR050833">
    <property type="entry name" value="Poly_Biosynth_Transport"/>
</dbReference>
<dbReference type="BioCyc" id="PMAR862515-HMP:GMOO-1053-MONOMER"/>
<dbReference type="Pfam" id="PF13440">
    <property type="entry name" value="Polysacc_synt_3"/>
    <property type="match status" value="1"/>
</dbReference>
<dbReference type="GO" id="GO:0005886">
    <property type="term" value="C:plasma membrane"/>
    <property type="evidence" value="ECO:0007669"/>
    <property type="project" value="UniProtKB-SubCell"/>
</dbReference>
<comment type="subcellular location">
    <subcellularLocation>
        <location evidence="1">Cell membrane</location>
        <topology evidence="1">Multi-pass membrane protein</topology>
    </subcellularLocation>
</comment>
<feature type="transmembrane region" description="Helical" evidence="6">
    <location>
        <begin position="263"/>
        <end position="282"/>
    </location>
</feature>
<keyword evidence="3 6" id="KW-0812">Transmembrane</keyword>
<dbReference type="Proteomes" id="UP000004394">
    <property type="component" value="Unassembled WGS sequence"/>
</dbReference>
<dbReference type="eggNOG" id="COG2244">
    <property type="taxonomic scope" value="Bacteria"/>
</dbReference>
<feature type="transmembrane region" description="Helical" evidence="6">
    <location>
        <begin position="228"/>
        <end position="251"/>
    </location>
</feature>
<evidence type="ECO:0000313" key="7">
    <source>
        <dbReference type="EMBL" id="EFM02048.1"/>
    </source>
</evidence>
<evidence type="ECO:0000313" key="8">
    <source>
        <dbReference type="Proteomes" id="UP000004394"/>
    </source>
</evidence>
<feature type="transmembrane region" description="Helical" evidence="6">
    <location>
        <begin position="432"/>
        <end position="451"/>
    </location>
</feature>
<evidence type="ECO:0000256" key="1">
    <source>
        <dbReference type="ARBA" id="ARBA00004651"/>
    </source>
</evidence>
<dbReference type="PANTHER" id="PTHR30250">
    <property type="entry name" value="PST FAMILY PREDICTED COLANIC ACID TRANSPORTER"/>
    <property type="match status" value="1"/>
</dbReference>
<keyword evidence="5 6" id="KW-0472">Membrane</keyword>
<feature type="transmembrane region" description="Helical" evidence="6">
    <location>
        <begin position="374"/>
        <end position="393"/>
    </location>
</feature>
<organism evidence="7 8">
    <name type="scientific">Hoylesella marshii DSM 16973 = JCM 13450</name>
    <dbReference type="NCBI Taxonomy" id="862515"/>
    <lineage>
        <taxon>Bacteria</taxon>
        <taxon>Pseudomonadati</taxon>
        <taxon>Bacteroidota</taxon>
        <taxon>Bacteroidia</taxon>
        <taxon>Bacteroidales</taxon>
        <taxon>Prevotellaceae</taxon>
        <taxon>Hoylesella</taxon>
    </lineage>
</organism>
<comment type="caution">
    <text evidence="7">The sequence shown here is derived from an EMBL/GenBank/DDBJ whole genome shotgun (WGS) entry which is preliminary data.</text>
</comment>
<dbReference type="HOGENOM" id="CLU_042154_2_0_10"/>
<name>E0NS85_9BACT</name>
<evidence type="ECO:0000256" key="6">
    <source>
        <dbReference type="SAM" id="Phobius"/>
    </source>
</evidence>
<sequence>MKKREKRNSYLHILKYTGMFGGVQGVNILVGVVRNKLVAMILGPQGMGLISLFNSTIALVSDSTGLGLGMSAVKRLSESFATGDTPEMERSVRVIRSWSLLAGLFGMFVCVVLSPLLDRFTFSWGDHTLHFMLLSPIIPLLAVTNGELAILKATRQLRALAKQSVGTVLLALLLTVPLYEQFGEAAIVPSLVLMAAIQLFLSIVYSYRLYPLRLSLRRETLGAGLPMVKLGVAFVVAGTMTSGAEFVIRSFLNHEGALDTVGLYNAGFMLTTTYVSMIFVAMETDYFPRLSSVATHTFTMNQTVNRQIEVSLLFAAPLIALFMITLPWLVPLLYSGRFTPAVGMAQVSLLGMYMRAVRLPVEYISLAKGDSRSFLVLESVYALLIVGFALPFFRLWGLWGTGLALAVVGLLHYLVVFIYMYRRHGYRVSASVRLYMMLQLPLGLLTFGITLLDNPFLYGSLGVLSVAVSAMISIKILKSKTGGLRGLPDKRGTHS</sequence>
<feature type="transmembrane region" description="Helical" evidence="6">
    <location>
        <begin position="98"/>
        <end position="117"/>
    </location>
</feature>
<feature type="transmembrane region" description="Helical" evidence="6">
    <location>
        <begin position="310"/>
        <end position="330"/>
    </location>
</feature>
<gene>
    <name evidence="7" type="ORF">HMPREF0658_1036</name>
</gene>
<dbReference type="EMBL" id="AEEI01000034">
    <property type="protein sequence ID" value="EFM02048.1"/>
    <property type="molecule type" value="Genomic_DNA"/>
</dbReference>
<keyword evidence="8" id="KW-1185">Reference proteome</keyword>
<protein>
    <submittedName>
        <fullName evidence="7">Polysaccharide biosynthesis protein</fullName>
    </submittedName>
</protein>
<feature type="transmembrane region" description="Helical" evidence="6">
    <location>
        <begin position="399"/>
        <end position="420"/>
    </location>
</feature>
<accession>E0NS85</accession>
<dbReference type="AlphaFoldDB" id="E0NS85"/>